<feature type="transmembrane region" description="Helical" evidence="6">
    <location>
        <begin position="129"/>
        <end position="149"/>
    </location>
</feature>
<keyword evidence="2" id="KW-1003">Cell membrane</keyword>
<evidence type="ECO:0000256" key="4">
    <source>
        <dbReference type="ARBA" id="ARBA00022989"/>
    </source>
</evidence>
<evidence type="ECO:0000313" key="8">
    <source>
        <dbReference type="Proteomes" id="UP000781958"/>
    </source>
</evidence>
<name>A0ABS4SD93_9PROT</name>
<accession>A0ABS4SD93</accession>
<dbReference type="EMBL" id="JAGINP010000001">
    <property type="protein sequence ID" value="MBP2290551.1"/>
    <property type="molecule type" value="Genomic_DNA"/>
</dbReference>
<organism evidence="7 8">
    <name type="scientific">Azospirillum rugosum</name>
    <dbReference type="NCBI Taxonomy" id="416170"/>
    <lineage>
        <taxon>Bacteria</taxon>
        <taxon>Pseudomonadati</taxon>
        <taxon>Pseudomonadota</taxon>
        <taxon>Alphaproteobacteria</taxon>
        <taxon>Rhodospirillales</taxon>
        <taxon>Azospirillaceae</taxon>
        <taxon>Azospirillum</taxon>
    </lineage>
</organism>
<gene>
    <name evidence="7" type="ORF">J2851_000288</name>
</gene>
<keyword evidence="5 6" id="KW-0472">Membrane</keyword>
<keyword evidence="4 6" id="KW-1133">Transmembrane helix</keyword>
<dbReference type="PANTHER" id="PTHR30086">
    <property type="entry name" value="ARGININE EXPORTER PROTEIN ARGO"/>
    <property type="match status" value="1"/>
</dbReference>
<dbReference type="Pfam" id="PF01810">
    <property type="entry name" value="LysE"/>
    <property type="match status" value="1"/>
</dbReference>
<evidence type="ECO:0000256" key="5">
    <source>
        <dbReference type="ARBA" id="ARBA00023136"/>
    </source>
</evidence>
<dbReference type="Proteomes" id="UP000781958">
    <property type="component" value="Unassembled WGS sequence"/>
</dbReference>
<comment type="caution">
    <text evidence="7">The sequence shown here is derived from an EMBL/GenBank/DDBJ whole genome shotgun (WGS) entry which is preliminary data.</text>
</comment>
<dbReference type="InterPro" id="IPR001123">
    <property type="entry name" value="LeuE-type"/>
</dbReference>
<evidence type="ECO:0000256" key="3">
    <source>
        <dbReference type="ARBA" id="ARBA00022692"/>
    </source>
</evidence>
<dbReference type="PANTHER" id="PTHR30086:SF19">
    <property type="entry name" value="THREONINE EFFLUX PROTEIN"/>
    <property type="match status" value="1"/>
</dbReference>
<protein>
    <submittedName>
        <fullName evidence="7">Threonine/homoserine/homoserine lactone efflux protein</fullName>
    </submittedName>
</protein>
<evidence type="ECO:0000256" key="1">
    <source>
        <dbReference type="ARBA" id="ARBA00004651"/>
    </source>
</evidence>
<evidence type="ECO:0000313" key="7">
    <source>
        <dbReference type="EMBL" id="MBP2290551.1"/>
    </source>
</evidence>
<keyword evidence="3 6" id="KW-0812">Transmembrane</keyword>
<feature type="transmembrane region" description="Helical" evidence="6">
    <location>
        <begin position="41"/>
        <end position="65"/>
    </location>
</feature>
<feature type="transmembrane region" description="Helical" evidence="6">
    <location>
        <begin position="6"/>
        <end position="29"/>
    </location>
</feature>
<sequence>MDASVALLSILGALTIGAMSPGPSFVLVARTSIAQSRRAGLAAALGMGVGGVVFAALALLGLHALLTQVGWLYLALKVAGGLYLIHLAVRIWRGAGEPIHVAESPADTAGAGRAFWFALATQLSNPKTAIVYGSIFAALLPAAPPAWVLLTLPPAVFLIEAGWYAIVAVAFSAGRPRAAYLRSKGWIDRVAASVIGALGLRLALDAARPG</sequence>
<evidence type="ECO:0000256" key="6">
    <source>
        <dbReference type="SAM" id="Phobius"/>
    </source>
</evidence>
<comment type="subcellular location">
    <subcellularLocation>
        <location evidence="1">Cell membrane</location>
        <topology evidence="1">Multi-pass membrane protein</topology>
    </subcellularLocation>
</comment>
<reference evidence="7 8" key="1">
    <citation type="submission" date="2021-03" db="EMBL/GenBank/DDBJ databases">
        <title>Genomic Encyclopedia of Type Strains, Phase III (KMG-III): the genomes of soil and plant-associated and newly described type strains.</title>
        <authorList>
            <person name="Whitman W."/>
        </authorList>
    </citation>
    <scope>NUCLEOTIDE SEQUENCE [LARGE SCALE GENOMIC DNA]</scope>
    <source>
        <strain evidence="7 8">IMMIB AFH-6</strain>
    </source>
</reference>
<feature type="transmembrane region" description="Helical" evidence="6">
    <location>
        <begin position="71"/>
        <end position="89"/>
    </location>
</feature>
<proteinExistence type="predicted"/>
<dbReference type="RefSeq" id="WP_209762770.1">
    <property type="nucleotide sequence ID" value="NZ_JAGINP010000001.1"/>
</dbReference>
<evidence type="ECO:0000256" key="2">
    <source>
        <dbReference type="ARBA" id="ARBA00022475"/>
    </source>
</evidence>
<feature type="transmembrane region" description="Helical" evidence="6">
    <location>
        <begin position="155"/>
        <end position="174"/>
    </location>
</feature>
<keyword evidence="8" id="KW-1185">Reference proteome</keyword>